<evidence type="ECO:0000313" key="2">
    <source>
        <dbReference type="EMBL" id="CAK0906662.1"/>
    </source>
</evidence>
<gene>
    <name evidence="2" type="ORF">PCOR1329_LOCUS81913</name>
</gene>
<reference evidence="2" key="1">
    <citation type="submission" date="2023-10" db="EMBL/GenBank/DDBJ databases">
        <authorList>
            <person name="Chen Y."/>
            <person name="Shah S."/>
            <person name="Dougan E. K."/>
            <person name="Thang M."/>
            <person name="Chan C."/>
        </authorList>
    </citation>
    <scope>NUCLEOTIDE SEQUENCE [LARGE SCALE GENOMIC DNA]</scope>
</reference>
<accession>A0ABN9Y7Q4</accession>
<organism evidence="2 3">
    <name type="scientific">Prorocentrum cordatum</name>
    <dbReference type="NCBI Taxonomy" id="2364126"/>
    <lineage>
        <taxon>Eukaryota</taxon>
        <taxon>Sar</taxon>
        <taxon>Alveolata</taxon>
        <taxon>Dinophyceae</taxon>
        <taxon>Prorocentrales</taxon>
        <taxon>Prorocentraceae</taxon>
        <taxon>Prorocentrum</taxon>
    </lineage>
</organism>
<keyword evidence="1" id="KW-0732">Signal</keyword>
<keyword evidence="3" id="KW-1185">Reference proteome</keyword>
<evidence type="ECO:0000256" key="1">
    <source>
        <dbReference type="SAM" id="SignalP"/>
    </source>
</evidence>
<dbReference type="EMBL" id="CAUYUJ010021726">
    <property type="protein sequence ID" value="CAK0906662.1"/>
    <property type="molecule type" value="Genomic_DNA"/>
</dbReference>
<sequence length="307" mass="33053">MASGVVQLWGWILLFGDHVGQQRQVLGHSQPAGATPFNDYHVDWATPDSDVYFALLDRTSARAQGMTVESTTFAPQGTPVGLAAADIVRGSVGISTTPLGVSALIWDLQAPPVEEYETMEGRHDLRLSRAILVANKDQDRGRFAPSAVELRQSLFPDLHVPALRTVKWCGEWLFRCHGGPLEHDQSLIMTFGLRADDLRCLDEGVSYDMTDVGNSGSLELPLRRALLVEHVHHMDCLAMRGPGVKGKGKAGGSVSLQLAVSDESAIVSDMAKGSIMAMVSPELLAHVASVIERNVAILEHMSAGPAS</sequence>
<protein>
    <submittedName>
        <fullName evidence="2">Uncharacterized protein</fullName>
    </submittedName>
</protein>
<comment type="caution">
    <text evidence="2">The sequence shown here is derived from an EMBL/GenBank/DDBJ whole genome shotgun (WGS) entry which is preliminary data.</text>
</comment>
<proteinExistence type="predicted"/>
<dbReference type="Proteomes" id="UP001189429">
    <property type="component" value="Unassembled WGS sequence"/>
</dbReference>
<evidence type="ECO:0000313" key="3">
    <source>
        <dbReference type="Proteomes" id="UP001189429"/>
    </source>
</evidence>
<feature type="signal peptide" evidence="1">
    <location>
        <begin position="1"/>
        <end position="22"/>
    </location>
</feature>
<feature type="chain" id="PRO_5047435160" evidence="1">
    <location>
        <begin position="23"/>
        <end position="307"/>
    </location>
</feature>
<name>A0ABN9Y7Q4_9DINO</name>